<sequence>MGVAGLAIVAVVLGAAALIVALTRPTTSGPAAVPGTTAAPTYTAAETAAAHQKLCDVYKLAARSVQIDTHGGDRALAGVATVNGAVMLEQAVSATPALAPAERAAAMTLAEAFTSASATASFLHRDDPKWQAMVDDVNAKDARMKAVCGGG</sequence>
<gene>
    <name evidence="1" type="ORF">MLAC_20670</name>
</gene>
<evidence type="ECO:0000313" key="1">
    <source>
        <dbReference type="EMBL" id="BBX96773.1"/>
    </source>
</evidence>
<dbReference type="KEGG" id="mlj:MLAC_20670"/>
<dbReference type="AlphaFoldDB" id="A0A7I7NKB0"/>
<dbReference type="Proteomes" id="UP000466396">
    <property type="component" value="Chromosome"/>
</dbReference>
<accession>A0A7I7NKB0</accession>
<evidence type="ECO:0000313" key="2">
    <source>
        <dbReference type="Proteomes" id="UP000466396"/>
    </source>
</evidence>
<protein>
    <submittedName>
        <fullName evidence="1">Uncharacterized protein</fullName>
    </submittedName>
</protein>
<proteinExistence type="predicted"/>
<organism evidence="1 2">
    <name type="scientific">Mycobacterium lacus</name>
    <dbReference type="NCBI Taxonomy" id="169765"/>
    <lineage>
        <taxon>Bacteria</taxon>
        <taxon>Bacillati</taxon>
        <taxon>Actinomycetota</taxon>
        <taxon>Actinomycetes</taxon>
        <taxon>Mycobacteriales</taxon>
        <taxon>Mycobacteriaceae</taxon>
        <taxon>Mycobacterium</taxon>
    </lineage>
</organism>
<name>A0A7I7NKB0_9MYCO</name>
<dbReference type="EMBL" id="AP022581">
    <property type="protein sequence ID" value="BBX96773.1"/>
    <property type="molecule type" value="Genomic_DNA"/>
</dbReference>
<reference evidence="1 2" key="1">
    <citation type="journal article" date="2019" name="Emerg. Microbes Infect.">
        <title>Comprehensive subspecies identification of 175 nontuberculous mycobacteria species based on 7547 genomic profiles.</title>
        <authorList>
            <person name="Matsumoto Y."/>
            <person name="Kinjo T."/>
            <person name="Motooka D."/>
            <person name="Nabeya D."/>
            <person name="Jung N."/>
            <person name="Uechi K."/>
            <person name="Horii T."/>
            <person name="Iida T."/>
            <person name="Fujita J."/>
            <person name="Nakamura S."/>
        </authorList>
    </citation>
    <scope>NUCLEOTIDE SEQUENCE [LARGE SCALE GENOMIC DNA]</scope>
    <source>
        <strain evidence="1 2">JCM 15657</strain>
    </source>
</reference>
<keyword evidence="2" id="KW-1185">Reference proteome</keyword>